<name>A0A6N9TSS7_DISTH</name>
<keyword evidence="3" id="KW-1185">Reference proteome</keyword>
<dbReference type="Pfam" id="PF00216">
    <property type="entry name" value="Bac_DNA_binding"/>
    <property type="match status" value="1"/>
</dbReference>
<accession>A0A6N9TSS7</accession>
<dbReference type="SUPFAM" id="SSF47729">
    <property type="entry name" value="IHF-like DNA-binding proteins"/>
    <property type="match status" value="1"/>
</dbReference>
<gene>
    <name evidence="2" type="ORF">G3N55_09805</name>
</gene>
<comment type="caution">
    <text evidence="2">The sequence shown here is derived from an EMBL/GenBank/DDBJ whole genome shotgun (WGS) entry which is preliminary data.</text>
</comment>
<dbReference type="EMBL" id="JAAGRR010000123">
    <property type="protein sequence ID" value="NDY43133.1"/>
    <property type="molecule type" value="Genomic_DNA"/>
</dbReference>
<reference evidence="2 3" key="1">
    <citation type="submission" date="2020-02" db="EMBL/GenBank/DDBJ databases">
        <title>Comparative genomics of sulfur disproportionating microorganisms.</title>
        <authorList>
            <person name="Ward L.M."/>
            <person name="Bertran E."/>
            <person name="Johnston D.T."/>
        </authorList>
    </citation>
    <scope>NUCLEOTIDE SEQUENCE [LARGE SCALE GENOMIC DNA]</scope>
    <source>
        <strain evidence="2 3">DSM 100025</strain>
    </source>
</reference>
<dbReference type="AlphaFoldDB" id="A0A6N9TSS7"/>
<dbReference type="RefSeq" id="WP_163299247.1">
    <property type="nucleotide sequence ID" value="NZ_JAAGRR010000123.1"/>
</dbReference>
<dbReference type="CDD" id="cd13836">
    <property type="entry name" value="IHF_B"/>
    <property type="match status" value="1"/>
</dbReference>
<dbReference type="Proteomes" id="UP000469346">
    <property type="component" value="Unassembled WGS sequence"/>
</dbReference>
<sequence length="93" mass="10310">MLKGDLVAALHAAFPEHLKKDIEAVVDVVFETMAEALKAGRRIEIRGLGSFCLHPQKGRTFVNPKTGRRTECPPGYRIVFKPGKELRNNGRPG</sequence>
<evidence type="ECO:0000256" key="1">
    <source>
        <dbReference type="RuleBase" id="RU003939"/>
    </source>
</evidence>
<dbReference type="GO" id="GO:0030527">
    <property type="term" value="F:structural constituent of chromatin"/>
    <property type="evidence" value="ECO:0007669"/>
    <property type="project" value="InterPro"/>
</dbReference>
<dbReference type="GO" id="GO:0003677">
    <property type="term" value="F:DNA binding"/>
    <property type="evidence" value="ECO:0007669"/>
    <property type="project" value="InterPro"/>
</dbReference>
<dbReference type="SMART" id="SM00411">
    <property type="entry name" value="BHL"/>
    <property type="match status" value="1"/>
</dbReference>
<evidence type="ECO:0000313" key="3">
    <source>
        <dbReference type="Proteomes" id="UP000469346"/>
    </source>
</evidence>
<proteinExistence type="inferred from homology"/>
<dbReference type="PANTHER" id="PTHR33175">
    <property type="entry name" value="DNA-BINDING PROTEIN HU"/>
    <property type="match status" value="1"/>
</dbReference>
<protein>
    <submittedName>
        <fullName evidence="2">Integration host factor subunit beta</fullName>
    </submittedName>
</protein>
<dbReference type="InterPro" id="IPR010992">
    <property type="entry name" value="IHF-like_DNA-bd_dom_sf"/>
</dbReference>
<dbReference type="PRINTS" id="PR01727">
    <property type="entry name" value="DNABINDINGHU"/>
</dbReference>
<dbReference type="GO" id="GO:0005829">
    <property type="term" value="C:cytosol"/>
    <property type="evidence" value="ECO:0007669"/>
    <property type="project" value="TreeGrafter"/>
</dbReference>
<comment type="similarity">
    <text evidence="1">Belongs to the bacterial histone-like protein family.</text>
</comment>
<dbReference type="Gene3D" id="4.10.520.10">
    <property type="entry name" value="IHF-like DNA-binding proteins"/>
    <property type="match status" value="1"/>
</dbReference>
<dbReference type="PANTHER" id="PTHR33175:SF5">
    <property type="entry name" value="INTEGRATION HOST FACTOR SUBUNIT BETA"/>
    <property type="match status" value="1"/>
</dbReference>
<organism evidence="2 3">
    <name type="scientific">Dissulfurirhabdus thermomarina</name>
    <dbReference type="NCBI Taxonomy" id="1765737"/>
    <lineage>
        <taxon>Bacteria</taxon>
        <taxon>Deltaproteobacteria</taxon>
        <taxon>Dissulfurirhabdaceae</taxon>
        <taxon>Dissulfurirhabdus</taxon>
    </lineage>
</organism>
<dbReference type="InterPro" id="IPR000119">
    <property type="entry name" value="Hist_DNA-bd"/>
</dbReference>
<evidence type="ECO:0000313" key="2">
    <source>
        <dbReference type="EMBL" id="NDY43133.1"/>
    </source>
</evidence>